<gene>
    <name evidence="2" type="ORF">KK1_007266</name>
</gene>
<dbReference type="EMBL" id="CM003604">
    <property type="protein sequence ID" value="KYP74580.1"/>
    <property type="molecule type" value="Genomic_DNA"/>
</dbReference>
<feature type="compositionally biased region" description="Basic and acidic residues" evidence="1">
    <location>
        <begin position="113"/>
        <end position="126"/>
    </location>
</feature>
<keyword evidence="3" id="KW-1185">Reference proteome</keyword>
<dbReference type="Pfam" id="PF14223">
    <property type="entry name" value="Retrotran_gag_2"/>
    <property type="match status" value="1"/>
</dbReference>
<evidence type="ECO:0000313" key="3">
    <source>
        <dbReference type="Proteomes" id="UP000075243"/>
    </source>
</evidence>
<proteinExistence type="predicted"/>
<protein>
    <submittedName>
        <fullName evidence="2">Retrovirus-related Pol polyprotein from transposon TNT 1-94</fullName>
    </submittedName>
</protein>
<evidence type="ECO:0000256" key="1">
    <source>
        <dbReference type="SAM" id="MobiDB-lite"/>
    </source>
</evidence>
<evidence type="ECO:0000313" key="2">
    <source>
        <dbReference type="EMBL" id="KYP74580.1"/>
    </source>
</evidence>
<accession>A0A151U5L5</accession>
<name>A0A151U5L5_CAJCA</name>
<dbReference type="Proteomes" id="UP000075243">
    <property type="component" value="Chromosome 2"/>
</dbReference>
<organism evidence="2 3">
    <name type="scientific">Cajanus cajan</name>
    <name type="common">Pigeon pea</name>
    <name type="synonym">Cajanus indicus</name>
    <dbReference type="NCBI Taxonomy" id="3821"/>
    <lineage>
        <taxon>Eukaryota</taxon>
        <taxon>Viridiplantae</taxon>
        <taxon>Streptophyta</taxon>
        <taxon>Embryophyta</taxon>
        <taxon>Tracheophyta</taxon>
        <taxon>Spermatophyta</taxon>
        <taxon>Magnoliopsida</taxon>
        <taxon>eudicotyledons</taxon>
        <taxon>Gunneridae</taxon>
        <taxon>Pentapetalae</taxon>
        <taxon>rosids</taxon>
        <taxon>fabids</taxon>
        <taxon>Fabales</taxon>
        <taxon>Fabaceae</taxon>
        <taxon>Papilionoideae</taxon>
        <taxon>50 kb inversion clade</taxon>
        <taxon>NPAAA clade</taxon>
        <taxon>indigoferoid/millettioid clade</taxon>
        <taxon>Phaseoleae</taxon>
        <taxon>Cajanus</taxon>
    </lineage>
</organism>
<dbReference type="Gramene" id="C.cajan_07065.t">
    <property type="protein sequence ID" value="C.cajan_07065.t.cds1"/>
    <property type="gene ID" value="C.cajan_07065"/>
</dbReference>
<feature type="region of interest" description="Disordered" evidence="1">
    <location>
        <begin position="99"/>
        <end position="145"/>
    </location>
</feature>
<dbReference type="AlphaFoldDB" id="A0A151U5L5"/>
<reference evidence="2 3" key="1">
    <citation type="journal article" date="2012" name="Nat. Biotechnol.">
        <title>Draft genome sequence of pigeonpea (Cajanus cajan), an orphan legume crop of resource-poor farmers.</title>
        <authorList>
            <person name="Varshney R.K."/>
            <person name="Chen W."/>
            <person name="Li Y."/>
            <person name="Bharti A.K."/>
            <person name="Saxena R.K."/>
            <person name="Schlueter J.A."/>
            <person name="Donoghue M.T."/>
            <person name="Azam S."/>
            <person name="Fan G."/>
            <person name="Whaley A.M."/>
            <person name="Farmer A.D."/>
            <person name="Sheridan J."/>
            <person name="Iwata A."/>
            <person name="Tuteja R."/>
            <person name="Penmetsa R.V."/>
            <person name="Wu W."/>
            <person name="Upadhyaya H.D."/>
            <person name="Yang S.P."/>
            <person name="Shah T."/>
            <person name="Saxena K.B."/>
            <person name="Michael T."/>
            <person name="McCombie W.R."/>
            <person name="Yang B."/>
            <person name="Zhang G."/>
            <person name="Yang H."/>
            <person name="Wang J."/>
            <person name="Spillane C."/>
            <person name="Cook D.R."/>
            <person name="May G.D."/>
            <person name="Xu X."/>
            <person name="Jackson S.A."/>
        </authorList>
    </citation>
    <scope>NUCLEOTIDE SEQUENCE [LARGE SCALE GENOMIC DNA]</scope>
    <source>
        <strain evidence="3">cv. Asha</strain>
    </source>
</reference>
<sequence length="145" mass="16263">MYEKPSASNKVFLIRQLVNTKMREGASVTYHVNEFNSLLSRLVSMDIKFDDEVQALLLLSSLLDSWSGIVTTVASTSGTTKLTFEGIRDLILGKDVRRRNARESGGSLLSTEGRGRRPERGQGFRRDRSKSKKQGLSKPRKDIIC</sequence>